<name>A0A2D0B586_9BURK</name>
<dbReference type="RefSeq" id="WP_088750586.1">
    <property type="nucleotide sequence ID" value="NZ_NJGU01000004.1"/>
</dbReference>
<protein>
    <submittedName>
        <fullName evidence="1">Sugar transferase</fullName>
    </submittedName>
</protein>
<evidence type="ECO:0000313" key="2">
    <source>
        <dbReference type="Proteomes" id="UP000197596"/>
    </source>
</evidence>
<accession>A0A2D0B586</accession>
<reference evidence="1 2" key="1">
    <citation type="submission" date="2017-06" db="EMBL/GenBank/DDBJ databases">
        <title>Herbaspirillum phytohormonus sp. nov., isolated from the root nodule of Robinia pseudoacacia in lead-zinc mine.</title>
        <authorList>
            <person name="Fan M."/>
            <person name="Lin Y."/>
        </authorList>
    </citation>
    <scope>NUCLEOTIDE SEQUENCE [LARGE SCALE GENOMIC DNA]</scope>
    <source>
        <strain evidence="1 2">HZ10</strain>
    </source>
</reference>
<dbReference type="CDD" id="cd03801">
    <property type="entry name" value="GT4_PimA-like"/>
    <property type="match status" value="1"/>
</dbReference>
<evidence type="ECO:0000313" key="1">
    <source>
        <dbReference type="EMBL" id="OWY29817.1"/>
    </source>
</evidence>
<organism evidence="1 2">
    <name type="scientific">Herbaspirillum robiniae</name>
    <dbReference type="NCBI Taxonomy" id="2014887"/>
    <lineage>
        <taxon>Bacteria</taxon>
        <taxon>Pseudomonadati</taxon>
        <taxon>Pseudomonadota</taxon>
        <taxon>Betaproteobacteria</taxon>
        <taxon>Burkholderiales</taxon>
        <taxon>Oxalobacteraceae</taxon>
        <taxon>Herbaspirillum</taxon>
    </lineage>
</organism>
<dbReference type="InterPro" id="IPR017521">
    <property type="entry name" value="Sugar_tfrase_PEP-CTERM_Stp1"/>
</dbReference>
<dbReference type="EMBL" id="NJGU01000004">
    <property type="protein sequence ID" value="OWY29817.1"/>
    <property type="molecule type" value="Genomic_DNA"/>
</dbReference>
<keyword evidence="1" id="KW-0808">Transferase</keyword>
<dbReference type="PANTHER" id="PTHR12526:SF600">
    <property type="entry name" value="GLYCOSYL TRANSFERASE GROUP 1"/>
    <property type="match status" value="1"/>
</dbReference>
<gene>
    <name evidence="1" type="ORF">CEJ42_08160</name>
</gene>
<comment type="caution">
    <text evidence="1">The sequence shown here is derived from an EMBL/GenBank/DDBJ whole genome shotgun (WGS) entry which is preliminary data.</text>
</comment>
<dbReference type="GO" id="GO:0016757">
    <property type="term" value="F:glycosyltransferase activity"/>
    <property type="evidence" value="ECO:0007669"/>
    <property type="project" value="TreeGrafter"/>
</dbReference>
<dbReference type="Proteomes" id="UP000197596">
    <property type="component" value="Unassembled WGS sequence"/>
</dbReference>
<dbReference type="SUPFAM" id="SSF53756">
    <property type="entry name" value="UDP-Glycosyltransferase/glycogen phosphorylase"/>
    <property type="match status" value="1"/>
</dbReference>
<proteinExistence type="predicted"/>
<dbReference type="Pfam" id="PF13692">
    <property type="entry name" value="Glyco_trans_1_4"/>
    <property type="match status" value="1"/>
</dbReference>
<sequence length="410" mass="45453">MEHLLFLAHRIPYPPNKGDKIRSFHLLKHLAQRYHVHLATFIDDAADWQYADTVKGYCHAAHFARLDGMRARLRSLPALASTRALSLDYYRNRGLRDWVSGQLDAAPISRVLVFSSVMAQYAQDARLKRSVVDFVDVDSDKWTQYAAKKAWPMNWVYRREGRRLLQYEQRVAAGADVSLFVSQAEAELFRGMAPASAHKIGFLNNGVDTGYFSPQHRLDNPYEDAGPVMVFTGAMDYWPNIDAVQWFAGEILPLIRARHPQALFYIVGSRPSAQVQALANLPGVRVTGTVPDVRPYLAHACFAVAPLRVARGIQNKVLEAMAMGMPVLASPQAFEGISAAAGRDLLVADGAAAFAEAAVRLLQDALPDGPRASLAASARATIEEKYGWDRQLAVLDTLLEHRPDVQLHAS</sequence>
<dbReference type="NCBIfam" id="TIGR03087">
    <property type="entry name" value="stp1"/>
    <property type="match status" value="1"/>
</dbReference>
<dbReference type="Gene3D" id="3.40.50.2000">
    <property type="entry name" value="Glycogen Phosphorylase B"/>
    <property type="match status" value="2"/>
</dbReference>
<dbReference type="AlphaFoldDB" id="A0A2D0B586"/>
<dbReference type="PANTHER" id="PTHR12526">
    <property type="entry name" value="GLYCOSYLTRANSFERASE"/>
    <property type="match status" value="1"/>
</dbReference>